<name>A0A0D3BDC0_BRAOL</name>
<dbReference type="EnsemblPlants" id="Bo3g084210.1">
    <property type="protein sequence ID" value="Bo3g084210.1"/>
    <property type="gene ID" value="Bo3g084210"/>
</dbReference>
<dbReference type="PROSITE" id="PS51462">
    <property type="entry name" value="NUDIX"/>
    <property type="match status" value="1"/>
</dbReference>
<dbReference type="InterPro" id="IPR020084">
    <property type="entry name" value="NUDIX_hydrolase_CS"/>
</dbReference>
<dbReference type="SUPFAM" id="SSF55811">
    <property type="entry name" value="Nudix"/>
    <property type="match status" value="1"/>
</dbReference>
<keyword evidence="2" id="KW-0460">Magnesium</keyword>
<comment type="function">
    <text evidence="2">Mediates the hydrolysis of some nucleoside diphosphate derivatives, possibly using both NADH and ADP-ribose as substrates.</text>
</comment>
<evidence type="ECO:0000259" key="3">
    <source>
        <dbReference type="PROSITE" id="PS51462"/>
    </source>
</evidence>
<reference evidence="4" key="2">
    <citation type="submission" date="2015-03" db="UniProtKB">
        <authorList>
            <consortium name="EnsemblPlants"/>
        </authorList>
    </citation>
    <scope>IDENTIFICATION</scope>
</reference>
<reference evidence="4 5" key="1">
    <citation type="journal article" date="2014" name="Genome Biol.">
        <title>Transcriptome and methylome profiling reveals relics of genome dominance in the mesopolyploid Brassica oleracea.</title>
        <authorList>
            <person name="Parkin I.A."/>
            <person name="Koh C."/>
            <person name="Tang H."/>
            <person name="Robinson S.J."/>
            <person name="Kagale S."/>
            <person name="Clarke W.E."/>
            <person name="Town C.D."/>
            <person name="Nixon J."/>
            <person name="Krishnakumar V."/>
            <person name="Bidwell S.L."/>
            <person name="Denoeud F."/>
            <person name="Belcram H."/>
            <person name="Links M.G."/>
            <person name="Just J."/>
            <person name="Clarke C."/>
            <person name="Bender T."/>
            <person name="Huebert T."/>
            <person name="Mason A.S."/>
            <person name="Pires J.C."/>
            <person name="Barker G."/>
            <person name="Moore J."/>
            <person name="Walley P.G."/>
            <person name="Manoli S."/>
            <person name="Batley J."/>
            <person name="Edwards D."/>
            <person name="Nelson M.N."/>
            <person name="Wang X."/>
            <person name="Paterson A.H."/>
            <person name="King G."/>
            <person name="Bancroft I."/>
            <person name="Chalhoub B."/>
            <person name="Sharpe A.G."/>
        </authorList>
    </citation>
    <scope>NUCLEOTIDE SEQUENCE</scope>
    <source>
        <strain evidence="4 5">cv. TO1000</strain>
    </source>
</reference>
<dbReference type="GO" id="GO:0046872">
    <property type="term" value="F:metal ion binding"/>
    <property type="evidence" value="ECO:0007669"/>
    <property type="project" value="UniProtKB-UniRule"/>
</dbReference>
<evidence type="ECO:0000256" key="2">
    <source>
        <dbReference type="RuleBase" id="RU368106"/>
    </source>
</evidence>
<keyword evidence="1 2" id="KW-0378">Hydrolase</keyword>
<comment type="catalytic activity">
    <reaction evidence="2">
        <text>NADH + H2O = reduced beta-nicotinamide D-ribonucleotide + AMP + 2 H(+)</text>
        <dbReference type="Rhea" id="RHEA:48868"/>
        <dbReference type="ChEBI" id="CHEBI:15377"/>
        <dbReference type="ChEBI" id="CHEBI:15378"/>
        <dbReference type="ChEBI" id="CHEBI:57945"/>
        <dbReference type="ChEBI" id="CHEBI:90832"/>
        <dbReference type="ChEBI" id="CHEBI:456215"/>
        <dbReference type="EC" id="3.6.1.22"/>
    </reaction>
</comment>
<sequence>MLIRLTPTDIKLSSQLSSLVDSAIKVLVVQEIGGRFKGTGVWKLPTGVIQEGEDIWTGAVREVEEETGVKQKDLFNPSLLRERHQSFFERKSSIFFLCELEASNFEIKKQDSEILDAKVVNSLTLDANQPFNQKKEMFRFMGNICLKRSHEKEKYTGFSTVLTKKSAGKESYLYCSTDHANLLNGKCDQASTSFFTTLVHKCFCFT</sequence>
<accession>A0A0D3BDC0</accession>
<keyword evidence="5" id="KW-1185">Reference proteome</keyword>
<dbReference type="GO" id="GO:0047631">
    <property type="term" value="F:ADP-ribose diphosphatase activity"/>
    <property type="evidence" value="ECO:0007669"/>
    <property type="project" value="UniProtKB-UniRule"/>
</dbReference>
<protein>
    <recommendedName>
        <fullName evidence="2">Nudix hydrolase</fullName>
        <shortName evidence="2">AtNUDT</shortName>
        <ecNumber evidence="2">3.6.1.13</ecNumber>
        <ecNumber evidence="2">3.6.1.22</ecNumber>
    </recommendedName>
    <alternativeName>
        <fullName evidence="2">ADP-ribose pyrophosphatase</fullName>
    </alternativeName>
    <alternativeName>
        <fullName evidence="2">NADH pyrophosphatase</fullName>
    </alternativeName>
</protein>
<dbReference type="EC" id="3.6.1.13" evidence="2"/>
<evidence type="ECO:0000256" key="1">
    <source>
        <dbReference type="ARBA" id="ARBA00022801"/>
    </source>
</evidence>
<comment type="similarity">
    <text evidence="2">Belongs to the Nudix hydrolase family.</text>
</comment>
<evidence type="ECO:0000313" key="5">
    <source>
        <dbReference type="Proteomes" id="UP000032141"/>
    </source>
</evidence>
<dbReference type="Pfam" id="PF00293">
    <property type="entry name" value="NUDIX"/>
    <property type="match status" value="1"/>
</dbReference>
<feature type="domain" description="Nudix hydrolase" evidence="3">
    <location>
        <begin position="1"/>
        <end position="142"/>
    </location>
</feature>
<organism evidence="4 5">
    <name type="scientific">Brassica oleracea var. oleracea</name>
    <dbReference type="NCBI Taxonomy" id="109376"/>
    <lineage>
        <taxon>Eukaryota</taxon>
        <taxon>Viridiplantae</taxon>
        <taxon>Streptophyta</taxon>
        <taxon>Embryophyta</taxon>
        <taxon>Tracheophyta</taxon>
        <taxon>Spermatophyta</taxon>
        <taxon>Magnoliopsida</taxon>
        <taxon>eudicotyledons</taxon>
        <taxon>Gunneridae</taxon>
        <taxon>Pentapetalae</taxon>
        <taxon>rosids</taxon>
        <taxon>malvids</taxon>
        <taxon>Brassicales</taxon>
        <taxon>Brassicaceae</taxon>
        <taxon>Brassiceae</taxon>
        <taxon>Brassica</taxon>
    </lineage>
</organism>
<dbReference type="Proteomes" id="UP000032141">
    <property type="component" value="Chromosome C3"/>
</dbReference>
<dbReference type="STRING" id="109376.A0A0D3BDC0"/>
<dbReference type="PROSITE" id="PS00893">
    <property type="entry name" value="NUDIX_BOX"/>
    <property type="match status" value="1"/>
</dbReference>
<comment type="catalytic activity">
    <reaction evidence="2">
        <text>ADP-D-ribose + H2O = D-ribose 5-phosphate + AMP + 2 H(+)</text>
        <dbReference type="Rhea" id="RHEA:10412"/>
        <dbReference type="ChEBI" id="CHEBI:15377"/>
        <dbReference type="ChEBI" id="CHEBI:15378"/>
        <dbReference type="ChEBI" id="CHEBI:57967"/>
        <dbReference type="ChEBI" id="CHEBI:78346"/>
        <dbReference type="ChEBI" id="CHEBI:456215"/>
        <dbReference type="EC" id="3.6.1.13"/>
    </reaction>
</comment>
<dbReference type="HOGENOM" id="CLU_1333583_0_0_1"/>
<dbReference type="EC" id="3.6.1.22" evidence="2"/>
<dbReference type="PANTHER" id="PTHR13994:SF26">
    <property type="entry name" value="NUDIX HYDROLASE 5-RELATED"/>
    <property type="match status" value="1"/>
</dbReference>
<comment type="cofactor">
    <cofactor evidence="2">
        <name>Mg(2+)</name>
        <dbReference type="ChEBI" id="CHEBI:18420"/>
    </cofactor>
</comment>
<dbReference type="Gramene" id="Bo3g084210.1">
    <property type="protein sequence ID" value="Bo3g084210.1"/>
    <property type="gene ID" value="Bo3g084210"/>
</dbReference>
<dbReference type="eggNOG" id="KOG0648">
    <property type="taxonomic scope" value="Eukaryota"/>
</dbReference>
<comment type="catalytic activity">
    <reaction evidence="2">
        <text>NAD(+) + H2O = beta-nicotinamide D-ribonucleotide + AMP + 2 H(+)</text>
        <dbReference type="Rhea" id="RHEA:11800"/>
        <dbReference type="ChEBI" id="CHEBI:14649"/>
        <dbReference type="ChEBI" id="CHEBI:15377"/>
        <dbReference type="ChEBI" id="CHEBI:15378"/>
        <dbReference type="ChEBI" id="CHEBI:57540"/>
        <dbReference type="ChEBI" id="CHEBI:456215"/>
        <dbReference type="EC" id="3.6.1.22"/>
    </reaction>
</comment>
<dbReference type="InterPro" id="IPR003293">
    <property type="entry name" value="Nudix_hydrolase6-like"/>
</dbReference>
<keyword evidence="2" id="KW-0479">Metal-binding</keyword>
<dbReference type="InterPro" id="IPR000086">
    <property type="entry name" value="NUDIX_hydrolase_dom"/>
</dbReference>
<dbReference type="AlphaFoldDB" id="A0A0D3BDC0"/>
<dbReference type="OMA" id="AFMESHQ"/>
<dbReference type="GO" id="GO:0051287">
    <property type="term" value="F:NAD binding"/>
    <property type="evidence" value="ECO:0007669"/>
    <property type="project" value="UniProtKB-UniRule"/>
</dbReference>
<dbReference type="GO" id="GO:0035529">
    <property type="term" value="F:NADH pyrophosphatase activity"/>
    <property type="evidence" value="ECO:0007669"/>
    <property type="project" value="UniProtKB-UniRule"/>
</dbReference>
<proteinExistence type="inferred from homology"/>
<dbReference type="InterPro" id="IPR015797">
    <property type="entry name" value="NUDIX_hydrolase-like_dom_sf"/>
</dbReference>
<dbReference type="PANTHER" id="PTHR13994">
    <property type="entry name" value="NUDIX HYDROLASE RELATED"/>
    <property type="match status" value="1"/>
</dbReference>
<dbReference type="Gene3D" id="3.90.79.10">
    <property type="entry name" value="Nucleoside Triphosphate Pyrophosphohydrolase"/>
    <property type="match status" value="1"/>
</dbReference>
<evidence type="ECO:0000313" key="4">
    <source>
        <dbReference type="EnsemblPlants" id="Bo3g084210.1"/>
    </source>
</evidence>